<keyword evidence="2" id="KW-0808">Transferase</keyword>
<dbReference type="InterPro" id="IPR000182">
    <property type="entry name" value="GNAT_dom"/>
</dbReference>
<accession>A0A4R6BBF3</accession>
<evidence type="ECO:0000259" key="1">
    <source>
        <dbReference type="Pfam" id="PF13302"/>
    </source>
</evidence>
<evidence type="ECO:0000313" key="3">
    <source>
        <dbReference type="Proteomes" id="UP000295310"/>
    </source>
</evidence>
<evidence type="ECO:0000313" key="2">
    <source>
        <dbReference type="EMBL" id="TDL94304.1"/>
    </source>
</evidence>
<gene>
    <name evidence="2" type="ORF">ERX27_09345</name>
</gene>
<protein>
    <submittedName>
        <fullName evidence="2">N-acetyltransferase</fullName>
    </submittedName>
</protein>
<feature type="domain" description="N-acetyltransferase" evidence="1">
    <location>
        <begin position="8"/>
        <end position="62"/>
    </location>
</feature>
<proteinExistence type="predicted"/>
<dbReference type="AlphaFoldDB" id="A0A4R6BBF3"/>
<dbReference type="GO" id="GO:0016747">
    <property type="term" value="F:acyltransferase activity, transferring groups other than amino-acyl groups"/>
    <property type="evidence" value="ECO:0007669"/>
    <property type="project" value="InterPro"/>
</dbReference>
<name>A0A4R6BBF3_9STAP</name>
<sequence>MSVMETERLILRELRIEDKDDLAKVFSDPESMQYYDHPFSKEEVENWIDDENSDMLQFDNMFDRAITGTNNWNHYGVVLDVGEAADSIHFGVLLIGQGKVWVDQFSI</sequence>
<dbReference type="OrthoDB" id="8365150at2"/>
<dbReference type="RefSeq" id="WP_133432571.1">
    <property type="nucleotide sequence ID" value="NZ_SCWA01000018.1"/>
</dbReference>
<dbReference type="Gene3D" id="3.40.630.30">
    <property type="match status" value="1"/>
</dbReference>
<dbReference type="SUPFAM" id="SSF55729">
    <property type="entry name" value="Acyl-CoA N-acyltransferases (Nat)"/>
    <property type="match status" value="1"/>
</dbReference>
<comment type="caution">
    <text evidence="2">The sequence shown here is derived from an EMBL/GenBank/DDBJ whole genome shotgun (WGS) entry which is preliminary data.</text>
</comment>
<dbReference type="InterPro" id="IPR016181">
    <property type="entry name" value="Acyl_CoA_acyltransferase"/>
</dbReference>
<reference evidence="2 3" key="1">
    <citation type="submission" date="2019-01" db="EMBL/GenBank/DDBJ databases">
        <title>Draft genome sequences of the type strains of six Macrococcus species.</title>
        <authorList>
            <person name="Mazhar S."/>
            <person name="Altermann E."/>
            <person name="Hill C."/>
            <person name="Mcauliffe O."/>
        </authorList>
    </citation>
    <scope>NUCLEOTIDE SEQUENCE [LARGE SCALE GENOMIC DNA]</scope>
    <source>
        <strain evidence="2 3">CCM4811</strain>
    </source>
</reference>
<organism evidence="2 3">
    <name type="scientific">Macrococcus brunensis</name>
    <dbReference type="NCBI Taxonomy" id="198483"/>
    <lineage>
        <taxon>Bacteria</taxon>
        <taxon>Bacillati</taxon>
        <taxon>Bacillota</taxon>
        <taxon>Bacilli</taxon>
        <taxon>Bacillales</taxon>
        <taxon>Staphylococcaceae</taxon>
        <taxon>Macrococcus</taxon>
    </lineage>
</organism>
<dbReference type="Proteomes" id="UP000295310">
    <property type="component" value="Unassembled WGS sequence"/>
</dbReference>
<keyword evidence="3" id="KW-1185">Reference proteome</keyword>
<dbReference type="Pfam" id="PF13302">
    <property type="entry name" value="Acetyltransf_3"/>
    <property type="match status" value="1"/>
</dbReference>
<dbReference type="EMBL" id="SCWA01000018">
    <property type="protein sequence ID" value="TDL94304.1"/>
    <property type="molecule type" value="Genomic_DNA"/>
</dbReference>